<reference evidence="2 3" key="1">
    <citation type="submission" date="2020-08" db="EMBL/GenBank/DDBJ databases">
        <title>Genomic Encyclopedia of Type Strains, Phase IV (KMG-IV): sequencing the most valuable type-strain genomes for metagenomic binning, comparative biology and taxonomic classification.</title>
        <authorList>
            <person name="Goeker M."/>
        </authorList>
    </citation>
    <scope>NUCLEOTIDE SEQUENCE [LARGE SCALE GENOMIC DNA]</scope>
    <source>
        <strain evidence="2 3">DSM 103737</strain>
    </source>
</reference>
<dbReference type="NCBIfam" id="TIGR02427">
    <property type="entry name" value="protocat_pcaD"/>
    <property type="match status" value="1"/>
</dbReference>
<dbReference type="Gene3D" id="3.40.50.1820">
    <property type="entry name" value="alpha/beta hydrolase"/>
    <property type="match status" value="1"/>
</dbReference>
<evidence type="ECO:0000313" key="3">
    <source>
        <dbReference type="Proteomes" id="UP000577362"/>
    </source>
</evidence>
<dbReference type="AlphaFoldDB" id="A0A840C1A5"/>
<dbReference type="RefSeq" id="WP_183316980.1">
    <property type="nucleotide sequence ID" value="NZ_JACIEN010000003.1"/>
</dbReference>
<protein>
    <submittedName>
        <fullName evidence="2">3-oxoadipate enol-lactonase</fullName>
        <ecNumber evidence="2">3.1.1.24</ecNumber>
    </submittedName>
</protein>
<name>A0A840C1A5_9HYPH</name>
<keyword evidence="3" id="KW-1185">Reference proteome</keyword>
<dbReference type="InterPro" id="IPR050471">
    <property type="entry name" value="AB_hydrolase"/>
</dbReference>
<feature type="domain" description="AB hydrolase-1" evidence="1">
    <location>
        <begin position="23"/>
        <end position="244"/>
    </location>
</feature>
<organism evidence="2 3">
    <name type="scientific">Chelatococcus caeni</name>
    <dbReference type="NCBI Taxonomy" id="1348468"/>
    <lineage>
        <taxon>Bacteria</taxon>
        <taxon>Pseudomonadati</taxon>
        <taxon>Pseudomonadota</taxon>
        <taxon>Alphaproteobacteria</taxon>
        <taxon>Hyphomicrobiales</taxon>
        <taxon>Chelatococcaceae</taxon>
        <taxon>Chelatococcus</taxon>
    </lineage>
</organism>
<dbReference type="PANTHER" id="PTHR43433:SF5">
    <property type="entry name" value="AB HYDROLASE-1 DOMAIN-CONTAINING PROTEIN"/>
    <property type="match status" value="1"/>
</dbReference>
<dbReference type="PRINTS" id="PR00111">
    <property type="entry name" value="ABHYDROLASE"/>
</dbReference>
<dbReference type="Pfam" id="PF00561">
    <property type="entry name" value="Abhydrolase_1"/>
    <property type="match status" value="1"/>
</dbReference>
<evidence type="ECO:0000259" key="1">
    <source>
        <dbReference type="Pfam" id="PF00561"/>
    </source>
</evidence>
<proteinExistence type="predicted"/>
<dbReference type="InterPro" id="IPR029058">
    <property type="entry name" value="AB_hydrolase_fold"/>
</dbReference>
<accession>A0A840C1A5</accession>
<dbReference type="SUPFAM" id="SSF53474">
    <property type="entry name" value="alpha/beta-Hydrolases"/>
    <property type="match status" value="1"/>
</dbReference>
<dbReference type="PANTHER" id="PTHR43433">
    <property type="entry name" value="HYDROLASE, ALPHA/BETA FOLD FAMILY PROTEIN"/>
    <property type="match status" value="1"/>
</dbReference>
<dbReference type="EMBL" id="JACIEN010000003">
    <property type="protein sequence ID" value="MBB4017772.1"/>
    <property type="molecule type" value="Genomic_DNA"/>
</dbReference>
<sequence>MTIIDIAGEPFNVRMDGPENAPVLMLSNSLSSNMSMWDAQVRAWQSHFRILRYDSRGHGASVAPDRPYSIEELGRDALAILDHFGIAKAHWCGVSKGGMVGMWLMTHAPERLGRVVLANTAAHMGPPDLWNGRIRTARHGGMAALADATVERWFTAGFRGRAPETTAAMREMILTTPAHGYAGCCAAIRDMDQRWTIRAAENPVLVVVGAHDPATPPAAGRQIHEAIAGSSLVALDAAHISNVEAEAEFSRLAGDFLRG</sequence>
<dbReference type="InterPro" id="IPR026968">
    <property type="entry name" value="PcaD/CatD"/>
</dbReference>
<dbReference type="InterPro" id="IPR000073">
    <property type="entry name" value="AB_hydrolase_1"/>
</dbReference>
<dbReference type="Proteomes" id="UP000577362">
    <property type="component" value="Unassembled WGS sequence"/>
</dbReference>
<comment type="caution">
    <text evidence="2">The sequence shown here is derived from an EMBL/GenBank/DDBJ whole genome shotgun (WGS) entry which is preliminary data.</text>
</comment>
<dbReference type="GO" id="GO:0042952">
    <property type="term" value="P:beta-ketoadipate pathway"/>
    <property type="evidence" value="ECO:0007669"/>
    <property type="project" value="InterPro"/>
</dbReference>
<dbReference type="GO" id="GO:0047570">
    <property type="term" value="F:3-oxoadipate enol-lactonase activity"/>
    <property type="evidence" value="ECO:0007669"/>
    <property type="project" value="UniProtKB-EC"/>
</dbReference>
<gene>
    <name evidence="2" type="ORF">GGR16_002806</name>
</gene>
<evidence type="ECO:0000313" key="2">
    <source>
        <dbReference type="EMBL" id="MBB4017772.1"/>
    </source>
</evidence>
<dbReference type="EC" id="3.1.1.24" evidence="2"/>
<keyword evidence="2" id="KW-0378">Hydrolase</keyword>